<keyword evidence="3" id="KW-1185">Reference proteome</keyword>
<name>J3LZK8_ORYBR</name>
<dbReference type="Gramene" id="OB04G25830.1">
    <property type="protein sequence ID" value="OB04G25830.1"/>
    <property type="gene ID" value="OB04G25830"/>
</dbReference>
<evidence type="ECO:0000256" key="1">
    <source>
        <dbReference type="SAM" id="MobiDB-lite"/>
    </source>
</evidence>
<evidence type="ECO:0000313" key="3">
    <source>
        <dbReference type="Proteomes" id="UP000006038"/>
    </source>
</evidence>
<dbReference type="EnsemblPlants" id="OB04G25830.1">
    <property type="protein sequence ID" value="OB04G25830.1"/>
    <property type="gene ID" value="OB04G25830"/>
</dbReference>
<protein>
    <submittedName>
        <fullName evidence="2">Uncharacterized protein</fullName>
    </submittedName>
</protein>
<dbReference type="AlphaFoldDB" id="J3LZK8"/>
<dbReference type="Proteomes" id="UP000006038">
    <property type="component" value="Chromosome 4"/>
</dbReference>
<sequence>MKRRKSTNKRPLLLRQSADPAKPHRETTDPRPQSQTGQAYIAQPAHRAWYYTGTALSLSLSIQQPQKLASRTHAFHRKAITAPAPRTAGGAKLQTDSQISQGSKSIVIYSMGSIRRRNVTS</sequence>
<reference evidence="2" key="2">
    <citation type="submission" date="2013-04" db="UniProtKB">
        <authorList>
            <consortium name="EnsemblPlants"/>
        </authorList>
    </citation>
    <scope>IDENTIFICATION</scope>
</reference>
<evidence type="ECO:0000313" key="2">
    <source>
        <dbReference type="EnsemblPlants" id="OB04G25830.1"/>
    </source>
</evidence>
<dbReference type="HOGENOM" id="CLU_2044087_0_0_1"/>
<reference evidence="2" key="1">
    <citation type="journal article" date="2013" name="Nat. Commun.">
        <title>Whole-genome sequencing of Oryza brachyantha reveals mechanisms underlying Oryza genome evolution.</title>
        <authorList>
            <person name="Chen J."/>
            <person name="Huang Q."/>
            <person name="Gao D."/>
            <person name="Wang J."/>
            <person name="Lang Y."/>
            <person name="Liu T."/>
            <person name="Li B."/>
            <person name="Bai Z."/>
            <person name="Luis Goicoechea J."/>
            <person name="Liang C."/>
            <person name="Chen C."/>
            <person name="Zhang W."/>
            <person name="Sun S."/>
            <person name="Liao Y."/>
            <person name="Zhang X."/>
            <person name="Yang L."/>
            <person name="Song C."/>
            <person name="Wang M."/>
            <person name="Shi J."/>
            <person name="Liu G."/>
            <person name="Liu J."/>
            <person name="Zhou H."/>
            <person name="Zhou W."/>
            <person name="Yu Q."/>
            <person name="An N."/>
            <person name="Chen Y."/>
            <person name="Cai Q."/>
            <person name="Wang B."/>
            <person name="Liu B."/>
            <person name="Min J."/>
            <person name="Huang Y."/>
            <person name="Wu H."/>
            <person name="Li Z."/>
            <person name="Zhang Y."/>
            <person name="Yin Y."/>
            <person name="Song W."/>
            <person name="Jiang J."/>
            <person name="Jackson S.A."/>
            <person name="Wing R.A."/>
            <person name="Wang J."/>
            <person name="Chen M."/>
        </authorList>
    </citation>
    <scope>NUCLEOTIDE SEQUENCE [LARGE SCALE GENOMIC DNA]</scope>
    <source>
        <strain evidence="2">cv. IRGC 101232</strain>
    </source>
</reference>
<proteinExistence type="predicted"/>
<feature type="region of interest" description="Disordered" evidence="1">
    <location>
        <begin position="1"/>
        <end position="39"/>
    </location>
</feature>
<organism evidence="2">
    <name type="scientific">Oryza brachyantha</name>
    <name type="common">malo sina</name>
    <dbReference type="NCBI Taxonomy" id="4533"/>
    <lineage>
        <taxon>Eukaryota</taxon>
        <taxon>Viridiplantae</taxon>
        <taxon>Streptophyta</taxon>
        <taxon>Embryophyta</taxon>
        <taxon>Tracheophyta</taxon>
        <taxon>Spermatophyta</taxon>
        <taxon>Magnoliopsida</taxon>
        <taxon>Liliopsida</taxon>
        <taxon>Poales</taxon>
        <taxon>Poaceae</taxon>
        <taxon>BOP clade</taxon>
        <taxon>Oryzoideae</taxon>
        <taxon>Oryzeae</taxon>
        <taxon>Oryzinae</taxon>
        <taxon>Oryza</taxon>
    </lineage>
</organism>
<accession>J3LZK8</accession>